<dbReference type="SUPFAM" id="SSF56112">
    <property type="entry name" value="Protein kinase-like (PK-like)"/>
    <property type="match status" value="1"/>
</dbReference>
<name>A0A674HSJ0_TAEGU</name>
<feature type="region of interest" description="Disordered" evidence="13">
    <location>
        <begin position="317"/>
        <end position="359"/>
    </location>
</feature>
<evidence type="ECO:0000313" key="15">
    <source>
        <dbReference type="Ensembl" id="ENSTGUP00000037281.1"/>
    </source>
</evidence>
<dbReference type="InterPro" id="IPR011009">
    <property type="entry name" value="Kinase-like_dom_sf"/>
</dbReference>
<evidence type="ECO:0000256" key="9">
    <source>
        <dbReference type="ARBA" id="ARBA00035720"/>
    </source>
</evidence>
<keyword evidence="16" id="KW-1185">Reference proteome</keyword>
<comment type="similarity">
    <text evidence="1">Belongs to the protein kinase superfamily. CMGC Ser/Thr protein kinase family. CDC2/CDKX subfamily.</text>
</comment>
<dbReference type="GO" id="GO:0005524">
    <property type="term" value="F:ATP binding"/>
    <property type="evidence" value="ECO:0007669"/>
    <property type="project" value="UniProtKB-KW"/>
</dbReference>
<dbReference type="GeneTree" id="ENSGT00940000159128"/>
<evidence type="ECO:0000256" key="13">
    <source>
        <dbReference type="SAM" id="MobiDB-lite"/>
    </source>
</evidence>
<dbReference type="InterPro" id="IPR000719">
    <property type="entry name" value="Prot_kinase_dom"/>
</dbReference>
<dbReference type="GO" id="GO:0005634">
    <property type="term" value="C:nucleus"/>
    <property type="evidence" value="ECO:0007669"/>
    <property type="project" value="TreeGrafter"/>
</dbReference>
<feature type="region of interest" description="Disordered" evidence="13">
    <location>
        <begin position="39"/>
        <end position="67"/>
    </location>
</feature>
<evidence type="ECO:0000256" key="8">
    <source>
        <dbReference type="ARBA" id="ARBA00035711"/>
    </source>
</evidence>
<dbReference type="PROSITE" id="PS50011">
    <property type="entry name" value="PROTEIN_KINASE_DOM"/>
    <property type="match status" value="1"/>
</dbReference>
<evidence type="ECO:0000256" key="12">
    <source>
        <dbReference type="ARBA" id="ARBA00048367"/>
    </source>
</evidence>
<evidence type="ECO:0000313" key="16">
    <source>
        <dbReference type="Proteomes" id="UP000007754"/>
    </source>
</evidence>
<dbReference type="Gene3D" id="3.30.200.20">
    <property type="entry name" value="Phosphorylase Kinase, domain 1"/>
    <property type="match status" value="1"/>
</dbReference>
<evidence type="ECO:0000256" key="11">
    <source>
        <dbReference type="ARBA" id="ARBA00047811"/>
    </source>
</evidence>
<dbReference type="Proteomes" id="UP000007754">
    <property type="component" value="Unplaced"/>
</dbReference>
<proteinExistence type="inferred from homology"/>
<dbReference type="EC" id="2.7.11.22" evidence="2"/>
<feature type="region of interest" description="Disordered" evidence="13">
    <location>
        <begin position="1"/>
        <end position="20"/>
    </location>
</feature>
<evidence type="ECO:0000256" key="1">
    <source>
        <dbReference type="ARBA" id="ARBA00006485"/>
    </source>
</evidence>
<reference evidence="15" key="1">
    <citation type="submission" date="2025-08" db="UniProtKB">
        <authorList>
            <consortium name="Ensembl"/>
        </authorList>
    </citation>
    <scope>IDENTIFICATION</scope>
</reference>
<evidence type="ECO:0000256" key="6">
    <source>
        <dbReference type="ARBA" id="ARBA00022777"/>
    </source>
</evidence>
<evidence type="ECO:0000256" key="3">
    <source>
        <dbReference type="ARBA" id="ARBA00022527"/>
    </source>
</evidence>
<dbReference type="PROSITE" id="PS00108">
    <property type="entry name" value="PROTEIN_KINASE_ST"/>
    <property type="match status" value="1"/>
</dbReference>
<dbReference type="Gene3D" id="1.10.510.10">
    <property type="entry name" value="Transferase(Phosphotransferase) domain 1"/>
    <property type="match status" value="2"/>
</dbReference>
<evidence type="ECO:0000256" key="2">
    <source>
        <dbReference type="ARBA" id="ARBA00012425"/>
    </source>
</evidence>
<reference evidence="15" key="2">
    <citation type="submission" date="2025-09" db="UniProtKB">
        <authorList>
            <consortium name="Ensembl"/>
        </authorList>
    </citation>
    <scope>IDENTIFICATION</scope>
</reference>
<comment type="catalytic activity">
    <reaction evidence="11">
        <text>L-threonyl-[protein] + ATP = O-phospho-L-threonyl-[protein] + ADP + H(+)</text>
        <dbReference type="Rhea" id="RHEA:46608"/>
        <dbReference type="Rhea" id="RHEA-COMP:11060"/>
        <dbReference type="Rhea" id="RHEA-COMP:11605"/>
        <dbReference type="ChEBI" id="CHEBI:15378"/>
        <dbReference type="ChEBI" id="CHEBI:30013"/>
        <dbReference type="ChEBI" id="CHEBI:30616"/>
        <dbReference type="ChEBI" id="CHEBI:61977"/>
        <dbReference type="ChEBI" id="CHEBI:456216"/>
        <dbReference type="EC" id="2.7.11.22"/>
    </reaction>
</comment>
<dbReference type="AlphaFoldDB" id="A0A674HSJ0"/>
<keyword evidence="6" id="KW-0418">Kinase</keyword>
<evidence type="ECO:0000256" key="10">
    <source>
        <dbReference type="ARBA" id="ARBA00035723"/>
    </source>
</evidence>
<protein>
    <recommendedName>
        <fullName evidence="8">Cyclin-dependent kinase 20</fullName>
        <ecNumber evidence="2">2.7.11.22</ecNumber>
    </recommendedName>
    <alternativeName>
        <fullName evidence="9">Cell cycle-related kinase</fullName>
    </alternativeName>
    <alternativeName>
        <fullName evidence="10">Cell division protein kinase 20</fullName>
    </alternativeName>
</protein>
<organism evidence="15 16">
    <name type="scientific">Taeniopygia guttata</name>
    <name type="common">Zebra finch</name>
    <name type="synonym">Poephila guttata</name>
    <dbReference type="NCBI Taxonomy" id="59729"/>
    <lineage>
        <taxon>Eukaryota</taxon>
        <taxon>Metazoa</taxon>
        <taxon>Chordata</taxon>
        <taxon>Craniata</taxon>
        <taxon>Vertebrata</taxon>
        <taxon>Euteleostomi</taxon>
        <taxon>Archelosauria</taxon>
        <taxon>Archosauria</taxon>
        <taxon>Dinosauria</taxon>
        <taxon>Saurischia</taxon>
        <taxon>Theropoda</taxon>
        <taxon>Coelurosauria</taxon>
        <taxon>Aves</taxon>
        <taxon>Neognathae</taxon>
        <taxon>Neoaves</taxon>
        <taxon>Telluraves</taxon>
        <taxon>Australaves</taxon>
        <taxon>Passeriformes</taxon>
        <taxon>Passeroidea</taxon>
        <taxon>Estrildidae</taxon>
        <taxon>Estrildinae</taxon>
        <taxon>Taeniopygia</taxon>
    </lineage>
</organism>
<evidence type="ECO:0000256" key="4">
    <source>
        <dbReference type="ARBA" id="ARBA00022679"/>
    </source>
</evidence>
<comment type="catalytic activity">
    <reaction evidence="12">
        <text>L-seryl-[protein] + ATP = O-phospho-L-seryl-[protein] + ADP + H(+)</text>
        <dbReference type="Rhea" id="RHEA:17989"/>
        <dbReference type="Rhea" id="RHEA-COMP:9863"/>
        <dbReference type="Rhea" id="RHEA-COMP:11604"/>
        <dbReference type="ChEBI" id="CHEBI:15378"/>
        <dbReference type="ChEBI" id="CHEBI:29999"/>
        <dbReference type="ChEBI" id="CHEBI:30616"/>
        <dbReference type="ChEBI" id="CHEBI:83421"/>
        <dbReference type="ChEBI" id="CHEBI:456216"/>
        <dbReference type="EC" id="2.7.11.22"/>
    </reaction>
</comment>
<feature type="domain" description="Protein kinase" evidence="14">
    <location>
        <begin position="48"/>
        <end position="311"/>
    </location>
</feature>
<evidence type="ECO:0000259" key="14">
    <source>
        <dbReference type="PROSITE" id="PS50011"/>
    </source>
</evidence>
<sequence>MAARRGGRRGALWAGGGPRPAGWSSTWCWAASGRARTASCTGPSTGRCGGDRGAAPGPRGPAERPLCPQTGELVALKKVPLRRPEEGLPLQTLREIKALREMEAHPNVIRLRAAFAQGPAVVLALELLVADLGGLLRAAPAPLPPARVRALLAMTLRGLGHLHGQRLLHRDLKPANLLLDSAGRLKLADFGLARLLSPTPGRPYSHQVATRAAGCILGELITLAPLFPGDTDLEQLCRVLSALGTPRARDWPELAELPDFPKLRFRPRAPPPLQLLVPGADAAALDLLQRLLHYCPGMRPRAQQALLHPFFFGPQELSPPPAPGGSRRNPNFSLERALELPPRGALGPLPELGTPPAGP</sequence>
<keyword evidence="3" id="KW-0723">Serine/threonine-protein kinase</keyword>
<keyword evidence="5" id="KW-0547">Nucleotide-binding</keyword>
<dbReference type="PANTHER" id="PTHR24056">
    <property type="entry name" value="CELL DIVISION PROTEIN KINASE"/>
    <property type="match status" value="1"/>
</dbReference>
<dbReference type="InterPro" id="IPR050108">
    <property type="entry name" value="CDK"/>
</dbReference>
<dbReference type="PANTHER" id="PTHR24056:SF171">
    <property type="entry name" value="CYCLIN-DEPENDENT KINASE 20"/>
    <property type="match status" value="1"/>
</dbReference>
<dbReference type="SMART" id="SM00220">
    <property type="entry name" value="S_TKc"/>
    <property type="match status" value="1"/>
</dbReference>
<accession>A0A674HSJ0</accession>
<evidence type="ECO:0000256" key="7">
    <source>
        <dbReference type="ARBA" id="ARBA00022840"/>
    </source>
</evidence>
<evidence type="ECO:0000256" key="5">
    <source>
        <dbReference type="ARBA" id="ARBA00022741"/>
    </source>
</evidence>
<dbReference type="Ensembl" id="ENSTGUT00000026550.1">
    <property type="protein sequence ID" value="ENSTGUP00000037281.1"/>
    <property type="gene ID" value="ENSTGUG00000028554.1"/>
</dbReference>
<dbReference type="InterPro" id="IPR008271">
    <property type="entry name" value="Ser/Thr_kinase_AS"/>
</dbReference>
<dbReference type="GO" id="GO:0004693">
    <property type="term" value="F:cyclin-dependent protein serine/threonine kinase activity"/>
    <property type="evidence" value="ECO:0007669"/>
    <property type="project" value="UniProtKB-EC"/>
</dbReference>
<keyword evidence="7" id="KW-0067">ATP-binding</keyword>
<dbReference type="OMA" id="NIVHRXA"/>
<dbReference type="Pfam" id="PF00069">
    <property type="entry name" value="Pkinase"/>
    <property type="match status" value="1"/>
</dbReference>
<keyword evidence="4" id="KW-0808">Transferase</keyword>